<name>A0A1C7MI27_GRIFR</name>
<evidence type="ECO:0000313" key="2">
    <source>
        <dbReference type="Proteomes" id="UP000092993"/>
    </source>
</evidence>
<dbReference type="EMBL" id="LUGG01000003">
    <property type="protein sequence ID" value="OBZ76468.1"/>
    <property type="molecule type" value="Genomic_DNA"/>
</dbReference>
<accession>A0A1C7MI27</accession>
<sequence>MSIQLGLTQLKRTIMRYPPPSFEQICGIARKAIDIFRSHGLECCLVGGVGCHLFGTSRDPTSGCSYQSTQQEELKRYLVQADSDFYLISARDPRATYKVLWYRISSTYYERRCKVDILIPGILNIPDVPYAHVKVISRLPVMPLIPLLLLKLQAWADHGNATRFDLRMKQDVDIRDINELLEIALRRRERVSDVVNWLPKEFLDAARIRIRAYTTVPIIRLFLGRALDSQHDRAHFSIDVYQTENEVLASGHPVVRSYVLVQFSRLDPELYCVKLRTYDLFMKYKCCVQ</sequence>
<dbReference type="Proteomes" id="UP000092993">
    <property type="component" value="Unassembled WGS sequence"/>
</dbReference>
<keyword evidence="2" id="KW-1185">Reference proteome</keyword>
<protein>
    <submittedName>
        <fullName evidence="1">Uncharacterized protein</fullName>
    </submittedName>
</protein>
<organism evidence="1 2">
    <name type="scientific">Grifola frondosa</name>
    <name type="common">Maitake</name>
    <name type="synonym">Polyporus frondosus</name>
    <dbReference type="NCBI Taxonomy" id="5627"/>
    <lineage>
        <taxon>Eukaryota</taxon>
        <taxon>Fungi</taxon>
        <taxon>Dikarya</taxon>
        <taxon>Basidiomycota</taxon>
        <taxon>Agaricomycotina</taxon>
        <taxon>Agaricomycetes</taxon>
        <taxon>Polyporales</taxon>
        <taxon>Grifolaceae</taxon>
        <taxon>Grifola</taxon>
    </lineage>
</organism>
<comment type="caution">
    <text evidence="1">The sequence shown here is derived from an EMBL/GenBank/DDBJ whole genome shotgun (WGS) entry which is preliminary data.</text>
</comment>
<gene>
    <name evidence="1" type="ORF">A0H81_02996</name>
</gene>
<proteinExistence type="predicted"/>
<evidence type="ECO:0000313" key="1">
    <source>
        <dbReference type="EMBL" id="OBZ76468.1"/>
    </source>
</evidence>
<dbReference type="OrthoDB" id="3133286at2759"/>
<reference evidence="1 2" key="1">
    <citation type="submission" date="2016-03" db="EMBL/GenBank/DDBJ databases">
        <title>Whole genome sequencing of Grifola frondosa 9006-11.</title>
        <authorList>
            <person name="Min B."/>
            <person name="Park H."/>
            <person name="Kim J.-G."/>
            <person name="Cho H."/>
            <person name="Oh Y.-L."/>
            <person name="Kong W.-S."/>
            <person name="Choi I.-G."/>
        </authorList>
    </citation>
    <scope>NUCLEOTIDE SEQUENCE [LARGE SCALE GENOMIC DNA]</scope>
    <source>
        <strain evidence="1 2">9006-11</strain>
    </source>
</reference>
<dbReference type="AlphaFoldDB" id="A0A1C7MI27"/>
<dbReference type="OMA" id="YERRCKV"/>